<dbReference type="AlphaFoldDB" id="A0A0F9QYG6"/>
<evidence type="ECO:0000313" key="1">
    <source>
        <dbReference type="EMBL" id="KKN49305.1"/>
    </source>
</evidence>
<sequence>MSAFNSYVVFDKEGNLIAHARDTGVIGTGSGTSEEYFEKLSTDVQSRAYVLFVLQENDYIARYKVTQPNMPLPTLGPREGLTAAIGIHRNDS</sequence>
<reference evidence="1" key="1">
    <citation type="journal article" date="2015" name="Nature">
        <title>Complex archaea that bridge the gap between prokaryotes and eukaryotes.</title>
        <authorList>
            <person name="Spang A."/>
            <person name="Saw J.H."/>
            <person name="Jorgensen S.L."/>
            <person name="Zaremba-Niedzwiedzka K."/>
            <person name="Martijn J."/>
            <person name="Lind A.E."/>
            <person name="van Eijk R."/>
            <person name="Schleper C."/>
            <person name="Guy L."/>
            <person name="Ettema T.J."/>
        </authorList>
    </citation>
    <scope>NUCLEOTIDE SEQUENCE</scope>
</reference>
<protein>
    <submittedName>
        <fullName evidence="1">Uncharacterized protein</fullName>
    </submittedName>
</protein>
<dbReference type="EMBL" id="LAZR01001173">
    <property type="protein sequence ID" value="KKN49305.1"/>
    <property type="molecule type" value="Genomic_DNA"/>
</dbReference>
<name>A0A0F9QYG6_9ZZZZ</name>
<organism evidence="1">
    <name type="scientific">marine sediment metagenome</name>
    <dbReference type="NCBI Taxonomy" id="412755"/>
    <lineage>
        <taxon>unclassified sequences</taxon>
        <taxon>metagenomes</taxon>
        <taxon>ecological metagenomes</taxon>
    </lineage>
</organism>
<accession>A0A0F9QYG6</accession>
<gene>
    <name evidence="1" type="ORF">LCGC14_0644040</name>
</gene>
<proteinExistence type="predicted"/>
<comment type="caution">
    <text evidence="1">The sequence shown here is derived from an EMBL/GenBank/DDBJ whole genome shotgun (WGS) entry which is preliminary data.</text>
</comment>